<dbReference type="EMBL" id="CALNXK010000015">
    <property type="protein sequence ID" value="CAH3046855.1"/>
    <property type="molecule type" value="Genomic_DNA"/>
</dbReference>
<proteinExistence type="predicted"/>
<dbReference type="InterPro" id="IPR045860">
    <property type="entry name" value="Snake_toxin-like_sf"/>
</dbReference>
<keyword evidence="2" id="KW-0812">Transmembrane</keyword>
<feature type="transmembrane region" description="Helical" evidence="2">
    <location>
        <begin position="148"/>
        <end position="169"/>
    </location>
</feature>
<evidence type="ECO:0000313" key="4">
    <source>
        <dbReference type="EMBL" id="CAH3046855.1"/>
    </source>
</evidence>
<evidence type="ECO:0000313" key="5">
    <source>
        <dbReference type="Proteomes" id="UP001159405"/>
    </source>
</evidence>
<sequence length="172" mass="17810">MAESHFVFTSFAILALISPLALALECYECGLPGSNCSSNRLGKVTCGVYFNRCVTIKYTMDVGFGPMSVQMRNCSNSMACDPQSGLYTCTLVNITGLLTSCELACCQDNLCDPFKLASSTASVPASAGPASVTASAPAPSPSSTPTSASVALVANVCAILLANVLIIFAQFH</sequence>
<keyword evidence="1 3" id="KW-0732">Signal</keyword>
<evidence type="ECO:0000256" key="3">
    <source>
        <dbReference type="SAM" id="SignalP"/>
    </source>
</evidence>
<feature type="signal peptide" evidence="3">
    <location>
        <begin position="1"/>
        <end position="23"/>
    </location>
</feature>
<gene>
    <name evidence="4" type="ORF">PLOB_00010099</name>
</gene>
<dbReference type="InterPro" id="IPR018363">
    <property type="entry name" value="CD59_antigen_CS"/>
</dbReference>
<keyword evidence="2" id="KW-0472">Membrane</keyword>
<dbReference type="SUPFAM" id="SSF57302">
    <property type="entry name" value="Snake toxin-like"/>
    <property type="match status" value="1"/>
</dbReference>
<keyword evidence="5" id="KW-1185">Reference proteome</keyword>
<keyword evidence="2" id="KW-1133">Transmembrane helix</keyword>
<organism evidence="4 5">
    <name type="scientific">Porites lobata</name>
    <dbReference type="NCBI Taxonomy" id="104759"/>
    <lineage>
        <taxon>Eukaryota</taxon>
        <taxon>Metazoa</taxon>
        <taxon>Cnidaria</taxon>
        <taxon>Anthozoa</taxon>
        <taxon>Hexacorallia</taxon>
        <taxon>Scleractinia</taxon>
        <taxon>Fungiina</taxon>
        <taxon>Poritidae</taxon>
        <taxon>Porites</taxon>
    </lineage>
</organism>
<feature type="chain" id="PRO_5045123154" evidence="3">
    <location>
        <begin position="24"/>
        <end position="172"/>
    </location>
</feature>
<name>A0ABN8NG07_9CNID</name>
<evidence type="ECO:0000256" key="1">
    <source>
        <dbReference type="ARBA" id="ARBA00022729"/>
    </source>
</evidence>
<dbReference type="Proteomes" id="UP001159405">
    <property type="component" value="Unassembled WGS sequence"/>
</dbReference>
<accession>A0ABN8NG07</accession>
<protein>
    <submittedName>
        <fullName evidence="4">Uncharacterized protein</fullName>
    </submittedName>
</protein>
<evidence type="ECO:0000256" key="2">
    <source>
        <dbReference type="SAM" id="Phobius"/>
    </source>
</evidence>
<dbReference type="Gene3D" id="2.10.60.10">
    <property type="entry name" value="CD59"/>
    <property type="match status" value="1"/>
</dbReference>
<dbReference type="PROSITE" id="PS00983">
    <property type="entry name" value="LY6_UPAR"/>
    <property type="match status" value="1"/>
</dbReference>
<reference evidence="4 5" key="1">
    <citation type="submission" date="2022-05" db="EMBL/GenBank/DDBJ databases">
        <authorList>
            <consortium name="Genoscope - CEA"/>
            <person name="William W."/>
        </authorList>
    </citation>
    <scope>NUCLEOTIDE SEQUENCE [LARGE SCALE GENOMIC DNA]</scope>
</reference>
<comment type="caution">
    <text evidence="4">The sequence shown here is derived from an EMBL/GenBank/DDBJ whole genome shotgun (WGS) entry which is preliminary data.</text>
</comment>